<keyword evidence="8" id="KW-0411">Iron-sulfur</keyword>
<dbReference type="InterPro" id="IPR001075">
    <property type="entry name" value="NIF_FeS_clus_asmbl_NifU_C"/>
</dbReference>
<dbReference type="AlphaFoldDB" id="A0A443SLE2"/>
<dbReference type="OrthoDB" id="565552at2759"/>
<dbReference type="STRING" id="299467.A0A443SLE2"/>
<evidence type="ECO:0000256" key="8">
    <source>
        <dbReference type="ARBA" id="ARBA00023014"/>
    </source>
</evidence>
<gene>
    <name evidence="11" type="ORF">B4U80_06490</name>
</gene>
<dbReference type="Pfam" id="PF01106">
    <property type="entry name" value="NifU"/>
    <property type="match status" value="1"/>
</dbReference>
<dbReference type="PANTHER" id="PTHR11178">
    <property type="entry name" value="IRON-SULFUR CLUSTER SCAFFOLD PROTEIN NFU-RELATED"/>
    <property type="match status" value="1"/>
</dbReference>
<dbReference type="SUPFAM" id="SSF117916">
    <property type="entry name" value="Fe-S cluster assembly (FSCA) domain-like"/>
    <property type="match status" value="1"/>
</dbReference>
<dbReference type="InterPro" id="IPR014824">
    <property type="entry name" value="Nfu/NifU_N"/>
</dbReference>
<comment type="function">
    <text evidence="1">Molecular scaffold for [Fe-S] cluster assembly of mitochondrial iron-sulfur proteins.</text>
</comment>
<dbReference type="VEuPathDB" id="VectorBase:LDEU003682"/>
<dbReference type="SMART" id="SM00932">
    <property type="entry name" value="Nfu_N"/>
    <property type="match status" value="1"/>
</dbReference>
<reference evidence="11 12" key="1">
    <citation type="journal article" date="2018" name="Gigascience">
        <title>Genomes of trombidid mites reveal novel predicted allergens and laterally-transferred genes associated with secondary metabolism.</title>
        <authorList>
            <person name="Dong X."/>
            <person name="Chaisiri K."/>
            <person name="Xia D."/>
            <person name="Armstrong S.D."/>
            <person name="Fang Y."/>
            <person name="Donnelly M.J."/>
            <person name="Kadowaki T."/>
            <person name="McGarry J.W."/>
            <person name="Darby A.C."/>
            <person name="Makepeace B.L."/>
        </authorList>
    </citation>
    <scope>NUCLEOTIDE SEQUENCE [LARGE SCALE GENOMIC DNA]</scope>
    <source>
        <strain evidence="11">UoL-UT</strain>
    </source>
</reference>
<evidence type="ECO:0000313" key="12">
    <source>
        <dbReference type="Proteomes" id="UP000288716"/>
    </source>
</evidence>
<dbReference type="Gene3D" id="3.30.1370.70">
    <property type="entry name" value="Scaffold protein Nfu/NifU, N-terminal domain"/>
    <property type="match status" value="1"/>
</dbReference>
<evidence type="ECO:0000259" key="10">
    <source>
        <dbReference type="SMART" id="SM00932"/>
    </source>
</evidence>
<evidence type="ECO:0000313" key="11">
    <source>
        <dbReference type="EMBL" id="RWS28358.1"/>
    </source>
</evidence>
<dbReference type="FunFam" id="3.30.1370.70:FF:000002">
    <property type="entry name" value="NFU1 iron-sulfur cluster scaffold homolog, mitochondrial"/>
    <property type="match status" value="1"/>
</dbReference>
<feature type="domain" description="Scaffold protein Nfu/NifU N-terminal" evidence="10">
    <location>
        <begin position="57"/>
        <end position="145"/>
    </location>
</feature>
<evidence type="ECO:0000256" key="2">
    <source>
        <dbReference type="ARBA" id="ARBA00004173"/>
    </source>
</evidence>
<evidence type="ECO:0000256" key="9">
    <source>
        <dbReference type="ARBA" id="ARBA00023128"/>
    </source>
</evidence>
<dbReference type="GO" id="GO:0016226">
    <property type="term" value="P:iron-sulfur cluster assembly"/>
    <property type="evidence" value="ECO:0007669"/>
    <property type="project" value="InterPro"/>
</dbReference>
<dbReference type="Gene3D" id="3.30.300.130">
    <property type="entry name" value="Fe-S cluster assembly (FSCA)"/>
    <property type="match status" value="1"/>
</dbReference>
<dbReference type="GO" id="GO:0051536">
    <property type="term" value="F:iron-sulfur cluster binding"/>
    <property type="evidence" value="ECO:0007669"/>
    <property type="project" value="UniProtKB-KW"/>
</dbReference>
<keyword evidence="6" id="KW-0809">Transit peptide</keyword>
<dbReference type="EMBL" id="NCKV01001430">
    <property type="protein sequence ID" value="RWS28358.1"/>
    <property type="molecule type" value="Genomic_DNA"/>
</dbReference>
<dbReference type="InterPro" id="IPR034904">
    <property type="entry name" value="FSCA_dom_sf"/>
</dbReference>
<name>A0A443SLE2_9ACAR</name>
<comment type="subcellular location">
    <subcellularLocation>
        <location evidence="2">Mitochondrion</location>
    </subcellularLocation>
</comment>
<evidence type="ECO:0000256" key="4">
    <source>
        <dbReference type="ARBA" id="ARBA00018782"/>
    </source>
</evidence>
<proteinExistence type="inferred from homology"/>
<dbReference type="Pfam" id="PF08712">
    <property type="entry name" value="Nfu_N"/>
    <property type="match status" value="1"/>
</dbReference>
<dbReference type="SUPFAM" id="SSF110836">
    <property type="entry name" value="Hypothetical protein SAV1430"/>
    <property type="match status" value="1"/>
</dbReference>
<dbReference type="FunFam" id="3.30.300.130:FF:000001">
    <property type="entry name" value="NFU1 iron-sulfur cluster scaffold"/>
    <property type="match status" value="1"/>
</dbReference>
<evidence type="ECO:0000256" key="3">
    <source>
        <dbReference type="ARBA" id="ARBA00006420"/>
    </source>
</evidence>
<dbReference type="InterPro" id="IPR036498">
    <property type="entry name" value="Nfu/NifU_N_sf"/>
</dbReference>
<evidence type="ECO:0000256" key="5">
    <source>
        <dbReference type="ARBA" id="ARBA00022723"/>
    </source>
</evidence>
<organism evidence="11 12">
    <name type="scientific">Leptotrombidium deliense</name>
    <dbReference type="NCBI Taxonomy" id="299467"/>
    <lineage>
        <taxon>Eukaryota</taxon>
        <taxon>Metazoa</taxon>
        <taxon>Ecdysozoa</taxon>
        <taxon>Arthropoda</taxon>
        <taxon>Chelicerata</taxon>
        <taxon>Arachnida</taxon>
        <taxon>Acari</taxon>
        <taxon>Acariformes</taxon>
        <taxon>Trombidiformes</taxon>
        <taxon>Prostigmata</taxon>
        <taxon>Anystina</taxon>
        <taxon>Parasitengona</taxon>
        <taxon>Trombiculoidea</taxon>
        <taxon>Trombiculidae</taxon>
        <taxon>Leptotrombidium</taxon>
    </lineage>
</organism>
<keyword evidence="12" id="KW-1185">Reference proteome</keyword>
<dbReference type="PIRSF" id="PIRSF036773">
    <property type="entry name" value="HIRIP5"/>
    <property type="match status" value="1"/>
</dbReference>
<comment type="caution">
    <text evidence="11">The sequence shown here is derived from an EMBL/GenBank/DDBJ whole genome shotgun (WGS) entry which is preliminary data.</text>
</comment>
<keyword evidence="7" id="KW-0408">Iron</keyword>
<dbReference type="GO" id="GO:0005506">
    <property type="term" value="F:iron ion binding"/>
    <property type="evidence" value="ECO:0007669"/>
    <property type="project" value="InterPro"/>
</dbReference>
<dbReference type="PANTHER" id="PTHR11178:SF1">
    <property type="entry name" value="NFU1 IRON-SULFUR CLUSTER SCAFFOLD HOMOLOG, MITOCHONDRIAL"/>
    <property type="match status" value="1"/>
</dbReference>
<accession>A0A443SLE2</accession>
<dbReference type="Proteomes" id="UP000288716">
    <property type="component" value="Unassembled WGS sequence"/>
</dbReference>
<dbReference type="GO" id="GO:0005739">
    <property type="term" value="C:mitochondrion"/>
    <property type="evidence" value="ECO:0007669"/>
    <property type="project" value="UniProtKB-SubCell"/>
</dbReference>
<sequence>MNRMKIAFNRLNREFASQCWQEKSSFVQCSRHFHCLVSDSTKASKTNFTIFKRSMFVQTQETPNPNSIKFLPGAKVMENGTIDFPNAMSATHKSPLAKSLFRIEGVKSVFFGPDFVTVTKTDDEVEWRILKPEIYAVIVDFFSSGLPVIQESAQNEEMQIKEDDSETVQMIKELLETRIRPTVQEDGGDVLFRGFENGIVKLKLQGSCTSCPSSTVTLKNGIQNMLQFYVPEVTSVEQVDDPEDTVAKKEFEKFENNLNSERK</sequence>
<evidence type="ECO:0000256" key="7">
    <source>
        <dbReference type="ARBA" id="ARBA00023004"/>
    </source>
</evidence>
<evidence type="ECO:0000256" key="1">
    <source>
        <dbReference type="ARBA" id="ARBA00002175"/>
    </source>
</evidence>
<keyword evidence="5" id="KW-0479">Metal-binding</keyword>
<protein>
    <recommendedName>
        <fullName evidence="4">NFU1 iron-sulfur cluster scaffold homolog, mitochondrial</fullName>
    </recommendedName>
</protein>
<comment type="similarity">
    <text evidence="3">Belongs to the NifU family.</text>
</comment>
<dbReference type="InterPro" id="IPR035433">
    <property type="entry name" value="NFU1-like"/>
</dbReference>
<evidence type="ECO:0000256" key="6">
    <source>
        <dbReference type="ARBA" id="ARBA00022946"/>
    </source>
</evidence>
<keyword evidence="9" id="KW-0496">Mitochondrion</keyword>